<dbReference type="STRING" id="1168035.SAMN05444280_12938"/>
<feature type="domain" description="ATPase F1/V1/A1 complex alpha/beta subunit nucleotide-binding" evidence="12">
    <location>
        <begin position="219"/>
        <end position="440"/>
    </location>
</feature>
<dbReference type="OrthoDB" id="9803053at2"/>
<evidence type="ECO:0000256" key="4">
    <source>
        <dbReference type="ARBA" id="ARBA00022448"/>
    </source>
</evidence>
<keyword evidence="6" id="KW-0067">ATP-binding</keyword>
<dbReference type="AlphaFoldDB" id="A0A1M6M1I2"/>
<dbReference type="FunFam" id="3.40.50.300:FF:000675">
    <property type="entry name" value="V-type ATP synthase alpha chain"/>
    <property type="match status" value="1"/>
</dbReference>
<dbReference type="InterPro" id="IPR027417">
    <property type="entry name" value="P-loop_NTPase"/>
</dbReference>
<evidence type="ECO:0000256" key="1">
    <source>
        <dbReference type="ARBA" id="ARBA00008936"/>
    </source>
</evidence>
<feature type="domain" description="ATPsynthase alpha/beta subunit barrel-sandwich" evidence="14">
    <location>
        <begin position="113"/>
        <end position="200"/>
    </location>
</feature>
<dbReference type="PANTHER" id="PTHR43607:SF1">
    <property type="entry name" value="H(+)-TRANSPORTING TWO-SECTOR ATPASE"/>
    <property type="match status" value="1"/>
</dbReference>
<dbReference type="GO" id="GO:0005524">
    <property type="term" value="F:ATP binding"/>
    <property type="evidence" value="ECO:0007669"/>
    <property type="project" value="UniProtKB-KW"/>
</dbReference>
<evidence type="ECO:0000256" key="8">
    <source>
        <dbReference type="ARBA" id="ARBA00023065"/>
    </source>
</evidence>
<dbReference type="InterPro" id="IPR055190">
    <property type="entry name" value="ATP-synt_VA_C"/>
</dbReference>
<dbReference type="Pfam" id="PF02874">
    <property type="entry name" value="ATP-synt_ab_N"/>
    <property type="match status" value="1"/>
</dbReference>
<dbReference type="EMBL" id="FQZE01000029">
    <property type="protein sequence ID" value="SHJ77314.1"/>
    <property type="molecule type" value="Genomic_DNA"/>
</dbReference>
<evidence type="ECO:0000256" key="11">
    <source>
        <dbReference type="ARBA" id="ARBA00054855"/>
    </source>
</evidence>
<dbReference type="Pfam" id="PF00006">
    <property type="entry name" value="ATP-synt_ab"/>
    <property type="match status" value="1"/>
</dbReference>
<dbReference type="SUPFAM" id="SSF52540">
    <property type="entry name" value="P-loop containing nucleoside triphosphate hydrolases"/>
    <property type="match status" value="1"/>
</dbReference>
<comment type="similarity">
    <text evidence="1">Belongs to the ATPase alpha/beta chains family.</text>
</comment>
<evidence type="ECO:0000313" key="16">
    <source>
        <dbReference type="EMBL" id="SHJ77314.1"/>
    </source>
</evidence>
<reference evidence="16 17" key="1">
    <citation type="submission" date="2016-11" db="EMBL/GenBank/DDBJ databases">
        <authorList>
            <person name="Jaros S."/>
            <person name="Januszkiewicz K."/>
            <person name="Wedrychowicz H."/>
        </authorList>
    </citation>
    <scope>NUCLEOTIDE SEQUENCE [LARGE SCALE GENOMIC DNA]</scope>
    <source>
        <strain evidence="16 17">DSM 27063</strain>
    </source>
</reference>
<dbReference type="Gene3D" id="2.30.30.650">
    <property type="match status" value="1"/>
</dbReference>
<evidence type="ECO:0000259" key="12">
    <source>
        <dbReference type="Pfam" id="PF00006"/>
    </source>
</evidence>
<keyword evidence="7" id="KW-1278">Translocase</keyword>
<evidence type="ECO:0000256" key="2">
    <source>
        <dbReference type="ARBA" id="ARBA00012473"/>
    </source>
</evidence>
<dbReference type="InterPro" id="IPR020003">
    <property type="entry name" value="ATPase_a/bsu_AS"/>
</dbReference>
<dbReference type="RefSeq" id="WP_073172073.1">
    <property type="nucleotide sequence ID" value="NZ_FQZE01000029.1"/>
</dbReference>
<dbReference type="Gene3D" id="3.40.50.300">
    <property type="entry name" value="P-loop containing nucleotide triphosphate hydrolases"/>
    <property type="match status" value="1"/>
</dbReference>
<evidence type="ECO:0000313" key="17">
    <source>
        <dbReference type="Proteomes" id="UP000184050"/>
    </source>
</evidence>
<dbReference type="SUPFAM" id="SSF47917">
    <property type="entry name" value="C-terminal domain of alpha and beta subunits of F1 ATP synthase"/>
    <property type="match status" value="1"/>
</dbReference>
<dbReference type="Gene3D" id="2.40.50.100">
    <property type="match status" value="1"/>
</dbReference>
<dbReference type="CDD" id="cd01426">
    <property type="entry name" value="ATP-synt_F1_V1_A1_AB_FliI_N"/>
    <property type="match status" value="1"/>
</dbReference>
<evidence type="ECO:0000259" key="13">
    <source>
        <dbReference type="Pfam" id="PF02874"/>
    </source>
</evidence>
<dbReference type="InterPro" id="IPR031686">
    <property type="entry name" value="ATP-synth_a_Xtn"/>
</dbReference>
<dbReference type="NCBIfam" id="NF003220">
    <property type="entry name" value="PRK04192.1"/>
    <property type="match status" value="1"/>
</dbReference>
<dbReference type="CDD" id="cd01134">
    <property type="entry name" value="V_A-ATPase_A"/>
    <property type="match status" value="1"/>
</dbReference>
<dbReference type="EC" id="7.1.2.2" evidence="2"/>
<keyword evidence="4" id="KW-0813">Transport</keyword>
<feature type="domain" description="ATPase F1/V1/A1 complex alpha/beta subunit N-terminal" evidence="13">
    <location>
        <begin position="12"/>
        <end position="75"/>
    </location>
</feature>
<protein>
    <recommendedName>
        <fullName evidence="3">V-type ATP synthase alpha chain</fullName>
        <ecNumber evidence="2">7.1.2.2</ecNumber>
    </recommendedName>
    <alternativeName>
        <fullName evidence="9">V-ATPase subunit A</fullName>
    </alternativeName>
</protein>
<comment type="catalytic activity">
    <reaction evidence="10">
        <text>ATP + H2O + 4 H(+)(in) = ADP + phosphate + 5 H(+)(out)</text>
        <dbReference type="Rhea" id="RHEA:57720"/>
        <dbReference type="ChEBI" id="CHEBI:15377"/>
        <dbReference type="ChEBI" id="CHEBI:15378"/>
        <dbReference type="ChEBI" id="CHEBI:30616"/>
        <dbReference type="ChEBI" id="CHEBI:43474"/>
        <dbReference type="ChEBI" id="CHEBI:456216"/>
        <dbReference type="EC" id="7.1.2.2"/>
    </reaction>
</comment>
<dbReference type="Pfam" id="PF22919">
    <property type="entry name" value="ATP-synt_VA_C"/>
    <property type="match status" value="1"/>
</dbReference>
<evidence type="ECO:0000256" key="7">
    <source>
        <dbReference type="ARBA" id="ARBA00022967"/>
    </source>
</evidence>
<dbReference type="GO" id="GO:0046034">
    <property type="term" value="P:ATP metabolic process"/>
    <property type="evidence" value="ECO:0007669"/>
    <property type="project" value="InterPro"/>
</dbReference>
<dbReference type="InterPro" id="IPR024034">
    <property type="entry name" value="ATPase_F1/V1_b/a_C"/>
</dbReference>
<dbReference type="InterPro" id="IPR000194">
    <property type="entry name" value="ATPase_F1/V1/A1_a/bsu_nucl-bd"/>
</dbReference>
<evidence type="ECO:0000259" key="15">
    <source>
        <dbReference type="Pfam" id="PF22919"/>
    </source>
</evidence>
<sequence>MEKENKTTGTVVGIVSNLVMVEVNGPVAQNEICFIALDQEHLMAEVIKVVGKHAYVQVFESTRGLKPGSTVEFQGHMLEVTLGPGILSRNYDGLQNDLDKMEGVFLKRGEYTDPLDREKKWGFKPIAQKGDEVQAGDWLGEVNENDQPHKIMVPFKMKGTYKIKEIVGEGEYTVDHKIAVVTDADGTETELTMVQKWPVKVAMSAFREKPRPFKLLETGVRCMDTLNPITEGGTGFIPGPFGTGKTVLQHAISKQAEADIVIIAACGERANEVVEIFTEFPELEDPRTGKKLIERTIIIANTSNMPVAAREASVYTAMTIGEYYRAMGLKVLLMADSTSRWAQALREMSNRLEELPGPDAFPMDLSAVISNFYSRAGFVYLNNDKTGSITFIGTVSPAGGNLKEPVTESTRKAARCFYGLSQARADSKRYPAIDPIDSYSKYLEYPEVQKNLEENVSEEWLSQVNKAKDALLRGKESMEQINILGDDGVPISFHETFWKSELIDFVILQQDAFDKIDSSTPMKRQKYMLTKVLEVISREYSFNHFEEVGGFFKEVINEFKQMNYSEYESDKFRQHEKELEELLKKQAN</sequence>
<keyword evidence="8" id="KW-0406">Ion transport</keyword>
<evidence type="ECO:0000259" key="14">
    <source>
        <dbReference type="Pfam" id="PF16886"/>
    </source>
</evidence>
<evidence type="ECO:0000256" key="6">
    <source>
        <dbReference type="ARBA" id="ARBA00022840"/>
    </source>
</evidence>
<accession>A0A1M6M1I2</accession>
<dbReference type="PANTHER" id="PTHR43607">
    <property type="entry name" value="V-TYPE PROTON ATPASE CATALYTIC SUBUNIT A"/>
    <property type="match status" value="1"/>
</dbReference>
<dbReference type="InterPro" id="IPR004100">
    <property type="entry name" value="ATPase_F1/V1/A1_a/bsu_N"/>
</dbReference>
<name>A0A1M6M1I2_9BACT</name>
<dbReference type="Gene3D" id="1.10.1140.10">
    <property type="entry name" value="Bovine Mitochondrial F1-atpase, Atp Synthase Beta Chain, Chain D, domain 3"/>
    <property type="match status" value="1"/>
</dbReference>
<evidence type="ECO:0000256" key="10">
    <source>
        <dbReference type="ARBA" id="ARBA00048383"/>
    </source>
</evidence>
<evidence type="ECO:0000256" key="3">
    <source>
        <dbReference type="ARBA" id="ARBA00018003"/>
    </source>
</evidence>
<keyword evidence="17" id="KW-1185">Reference proteome</keyword>
<evidence type="ECO:0000256" key="5">
    <source>
        <dbReference type="ARBA" id="ARBA00022741"/>
    </source>
</evidence>
<evidence type="ECO:0000256" key="9">
    <source>
        <dbReference type="ARBA" id="ARBA00031719"/>
    </source>
</evidence>
<keyword evidence="5" id="KW-0547">Nucleotide-binding</keyword>
<dbReference type="GO" id="GO:0046961">
    <property type="term" value="F:proton-transporting ATPase activity, rotational mechanism"/>
    <property type="evidence" value="ECO:0007669"/>
    <property type="project" value="InterPro"/>
</dbReference>
<feature type="domain" description="ATP synthase A/B type C-terminal" evidence="15">
    <location>
        <begin position="452"/>
        <end position="531"/>
    </location>
</feature>
<proteinExistence type="inferred from homology"/>
<organism evidence="16 17">
    <name type="scientific">Tangfeifania diversioriginum</name>
    <dbReference type="NCBI Taxonomy" id="1168035"/>
    <lineage>
        <taxon>Bacteria</taxon>
        <taxon>Pseudomonadati</taxon>
        <taxon>Bacteroidota</taxon>
        <taxon>Bacteroidia</taxon>
        <taxon>Marinilabiliales</taxon>
        <taxon>Prolixibacteraceae</taxon>
        <taxon>Tangfeifania</taxon>
    </lineage>
</organism>
<dbReference type="PROSITE" id="PS00152">
    <property type="entry name" value="ATPASE_ALPHA_BETA"/>
    <property type="match status" value="1"/>
</dbReference>
<comment type="function">
    <text evidence="11">Produces ATP from ADP in the presence of a proton gradient across the membrane. The V-type alpha chain is a catalytic subunit.</text>
</comment>
<dbReference type="Proteomes" id="UP000184050">
    <property type="component" value="Unassembled WGS sequence"/>
</dbReference>
<dbReference type="Pfam" id="PF16886">
    <property type="entry name" value="ATP-synt_ab_Xtn"/>
    <property type="match status" value="1"/>
</dbReference>
<gene>
    <name evidence="16" type="ORF">SAMN05444280_12938</name>
</gene>
<dbReference type="InterPro" id="IPR022878">
    <property type="entry name" value="V-ATPase_asu"/>
</dbReference>